<dbReference type="AlphaFoldDB" id="A0A511ZIX1"/>
<reference evidence="2 3" key="1">
    <citation type="submission" date="2019-07" db="EMBL/GenBank/DDBJ databases">
        <title>Whole genome shotgun sequence of Oceanobacillus sojae NBRC 105379.</title>
        <authorList>
            <person name="Hosoyama A."/>
            <person name="Uohara A."/>
            <person name="Ohji S."/>
            <person name="Ichikawa N."/>
        </authorList>
    </citation>
    <scope>NUCLEOTIDE SEQUENCE [LARGE SCALE GENOMIC DNA]</scope>
    <source>
        <strain evidence="2 3">NBRC 105379</strain>
    </source>
</reference>
<name>A0A511ZIX1_9BACI</name>
<protein>
    <recommendedName>
        <fullName evidence="4">Type II secretion system protein</fullName>
    </recommendedName>
</protein>
<gene>
    <name evidence="2" type="ORF">OSO01_21330</name>
</gene>
<keyword evidence="1" id="KW-0812">Transmembrane</keyword>
<comment type="caution">
    <text evidence="2">The sequence shown here is derived from an EMBL/GenBank/DDBJ whole genome shotgun (WGS) entry which is preliminary data.</text>
</comment>
<keyword evidence="1" id="KW-1133">Transmembrane helix</keyword>
<dbReference type="EMBL" id="BJYM01000008">
    <property type="protein sequence ID" value="GEN87394.1"/>
    <property type="molecule type" value="Genomic_DNA"/>
</dbReference>
<keyword evidence="1" id="KW-0472">Membrane</keyword>
<dbReference type="STRING" id="582851.GCA_900162665_00573"/>
<organism evidence="2 3">
    <name type="scientific">Oceanobacillus sojae</name>
    <dbReference type="NCBI Taxonomy" id="582851"/>
    <lineage>
        <taxon>Bacteria</taxon>
        <taxon>Bacillati</taxon>
        <taxon>Bacillota</taxon>
        <taxon>Bacilli</taxon>
        <taxon>Bacillales</taxon>
        <taxon>Bacillaceae</taxon>
        <taxon>Oceanobacillus</taxon>
    </lineage>
</organism>
<accession>A0A511ZIX1</accession>
<evidence type="ECO:0000256" key="1">
    <source>
        <dbReference type="SAM" id="Phobius"/>
    </source>
</evidence>
<keyword evidence="3" id="KW-1185">Reference proteome</keyword>
<dbReference type="RefSeq" id="WP_379545179.1">
    <property type="nucleotide sequence ID" value="NZ_JBHTNN010000004.1"/>
</dbReference>
<sequence length="111" mass="12612">MKKDKGFTLFETLIASLLLFSMLTILLPLLSLLAKEQYNNIERLKITSKLHDELQGALVGMGTYPGKYTIIPYRTPAEFSFALEGEYLKGCAEWTNAKQQTEEKCLYAILE</sequence>
<evidence type="ECO:0008006" key="4">
    <source>
        <dbReference type="Google" id="ProtNLM"/>
    </source>
</evidence>
<dbReference type="Proteomes" id="UP000321558">
    <property type="component" value="Unassembled WGS sequence"/>
</dbReference>
<evidence type="ECO:0000313" key="3">
    <source>
        <dbReference type="Proteomes" id="UP000321558"/>
    </source>
</evidence>
<proteinExistence type="predicted"/>
<evidence type="ECO:0000313" key="2">
    <source>
        <dbReference type="EMBL" id="GEN87394.1"/>
    </source>
</evidence>
<feature type="transmembrane region" description="Helical" evidence="1">
    <location>
        <begin position="12"/>
        <end position="34"/>
    </location>
</feature>